<keyword evidence="2" id="KW-1185">Reference proteome</keyword>
<dbReference type="PANTHER" id="PTHR10443:SF12">
    <property type="entry name" value="DIPEPTIDASE"/>
    <property type="match status" value="1"/>
</dbReference>
<reference evidence="1 2" key="1">
    <citation type="submission" date="2020-08" db="EMBL/GenBank/DDBJ databases">
        <title>Genomic Encyclopedia of Type Strains, Phase IV (KMG-IV): sequencing the most valuable type-strain genomes for metagenomic binning, comparative biology and taxonomic classification.</title>
        <authorList>
            <person name="Goeker M."/>
        </authorList>
    </citation>
    <scope>NUCLEOTIDE SEQUENCE [LARGE SCALE GENOMIC DNA]</scope>
    <source>
        <strain evidence="1 2">DSM 22368</strain>
    </source>
</reference>
<dbReference type="InterPro" id="IPR032466">
    <property type="entry name" value="Metal_Hydrolase"/>
</dbReference>
<dbReference type="PROSITE" id="PS51365">
    <property type="entry name" value="RENAL_DIPEPTIDASE_2"/>
    <property type="match status" value="1"/>
</dbReference>
<dbReference type="InParanoid" id="A0A7X0JRM1"/>
<dbReference type="Proteomes" id="UP000528457">
    <property type="component" value="Unassembled WGS sequence"/>
</dbReference>
<dbReference type="CDD" id="cd01301">
    <property type="entry name" value="rDP_like"/>
    <property type="match status" value="1"/>
</dbReference>
<name>A0A7X0JRM1_9GAMM</name>
<gene>
    <name evidence="1" type="ORF">HNR48_000636</name>
</gene>
<dbReference type="InterPro" id="IPR008257">
    <property type="entry name" value="Pept_M19"/>
</dbReference>
<dbReference type="PANTHER" id="PTHR10443">
    <property type="entry name" value="MICROSOMAL DIPEPTIDASE"/>
    <property type="match status" value="1"/>
</dbReference>
<comment type="caution">
    <text evidence="1">The sequence shown here is derived from an EMBL/GenBank/DDBJ whole genome shotgun (WGS) entry which is preliminary data.</text>
</comment>
<accession>A0A7X0JRM1</accession>
<dbReference type="GO" id="GO:0070573">
    <property type="term" value="F:metallodipeptidase activity"/>
    <property type="evidence" value="ECO:0007669"/>
    <property type="project" value="InterPro"/>
</dbReference>
<evidence type="ECO:0000313" key="2">
    <source>
        <dbReference type="Proteomes" id="UP000528457"/>
    </source>
</evidence>
<dbReference type="GO" id="GO:0006508">
    <property type="term" value="P:proteolysis"/>
    <property type="evidence" value="ECO:0007669"/>
    <property type="project" value="InterPro"/>
</dbReference>
<organism evidence="1 2">
    <name type="scientific">Pseudoteredinibacter isoporae</name>
    <dbReference type="NCBI Taxonomy" id="570281"/>
    <lineage>
        <taxon>Bacteria</taxon>
        <taxon>Pseudomonadati</taxon>
        <taxon>Pseudomonadota</taxon>
        <taxon>Gammaproteobacteria</taxon>
        <taxon>Cellvibrionales</taxon>
        <taxon>Cellvibrionaceae</taxon>
        <taxon>Pseudoteredinibacter</taxon>
    </lineage>
</organism>
<protein>
    <submittedName>
        <fullName evidence="1">Microsomal dipeptidase-like Zn-dependent dipeptidase</fullName>
    </submittedName>
</protein>
<proteinExistence type="predicted"/>
<dbReference type="AlphaFoldDB" id="A0A7X0JRM1"/>
<dbReference type="Pfam" id="PF01244">
    <property type="entry name" value="Peptidase_M19"/>
    <property type="match status" value="1"/>
</dbReference>
<dbReference type="RefSeq" id="WP_166851488.1">
    <property type="nucleotide sequence ID" value="NZ_JAAONY010000001.1"/>
</dbReference>
<dbReference type="EMBL" id="JACHHT010000001">
    <property type="protein sequence ID" value="MBB6520358.1"/>
    <property type="molecule type" value="Genomic_DNA"/>
</dbReference>
<sequence>MKIIKISVMSVLLVLLLAMVLMRLFAPAMIEKDLNKVVPHEPWAISEAAKTLHQQLLIGDWHSDSTLWDRDLNEHADRGHMDVPRLQAGNVAMQMFTSVTKSPSGQNYDRNESSAGDNITMLAMVQGWPLRTWSSLAERALYQAERLQAVVDSNPDAIQLVRNKSDLQAVLQQRQQGKKTIAALLGTEGSHALDGELSNIRRLYDAGFRMMGLHHFFDNKLGGSLHGTSGAGLSDFGRKAVEQMEQLKIIVDVAHSSEAVVRDVLAMAKRPVVVSHTGFNGHCPGPRNVSDTLMKDIAAQGGLIAVGYWDAAVCDISPANIVKAMRFGIDLVGLEHISLGSDYDGSTEVQFDTSELAVLTEEMLKAGFTETEIRAVMGGNMKRFLLENLPVE</sequence>
<dbReference type="Gene3D" id="3.20.20.140">
    <property type="entry name" value="Metal-dependent hydrolases"/>
    <property type="match status" value="1"/>
</dbReference>
<evidence type="ECO:0000313" key="1">
    <source>
        <dbReference type="EMBL" id="MBB6520358.1"/>
    </source>
</evidence>
<dbReference type="SUPFAM" id="SSF51556">
    <property type="entry name" value="Metallo-dependent hydrolases"/>
    <property type="match status" value="1"/>
</dbReference>